<feature type="compositionally biased region" description="Polar residues" evidence="1">
    <location>
        <begin position="82"/>
        <end position="91"/>
    </location>
</feature>
<sequence>MIHTEAEEHIKGQSDLRELIAHRQSQGWALAKPQKRVVHESTKRRGNIDTEDIRESSKIKDGHVVTETERNVTQEKYENESAPDSGSSLSDGSVHEATKDTSHNLVHTKDEDLLEYYAVPKGATLAQGVKIGEGMHVVSEDVHEDRQGNDNDEAAAERLKKIRRPGRRDALTKKPLDYDQEEETRKSETNKWLEHHFGSESGRSEDSFQEDTVDKVNSSGGNRITITMSPYPASNEDVPDRSSPSTRWTKDSIRLNSSSKGPPPPPPPKPERIWSSKVESPISPTSKSFPKQVHEIHDSELAAARSRLRSTGLNLTEENKENNAPDLSRNTSHELKMNPTKESEKYSSPSQKKFSTLKEDVIYSSKFRSGNPKKSYAPMAPDTTSSTIIRAESPSLATTVGRSQSFNVQTLPWSAFKKESSSKYKSSIKDYRSEERLDDIDSRKPYRDYSPYTNQTNHWNSDRSSKFKSKFITEDKTWNTKSSWSPPREPTPPPPPRPSRRSPVNKSRNTVEFGKEAATQTGPTPIPPPRTKRKKRPKNSYFFGQDSDSSLYTTYSTMPNGFSNRHSAHEPLYSNSFKNEGKYYTENSLSSARRSPKIEKRYKTTKTITPVLVIPYEERSEKYRNRDYSSENLNKSAWTNTVDPRRRPRISIEEERSTTLPRKHLSSSSMSNPKKTYIFGESGDTNGSKYSNRYSNSYIGSVNNVSTNHGNSDIDYNRFSSLNTKLSNKNSKPVGRSQSFNVQAGKSYPQPILNGRTFSEIKDQKTSTAYGSTPYVNLRSPNLIASIARTSSNTYGSDFYENVDAGNKNEQDGENRDKFMKGLLNNAPELYHFIHGNEDEDEKPSKGPSKPTVDVSQLYSQPYSKSPSYSARVFTFGKSDTNTLTRTPSQGASNEDENIRNSYTTSTYSTEENNKRNSILNNPNRRSTFNLKASGSSLLYSPSFRNQQQDIDDKQNSSGSSVGKERYSGDFSSAKLSSGVRNENPVFIQVRDWNMR</sequence>
<feature type="compositionally biased region" description="Polar residues" evidence="1">
    <location>
        <begin position="916"/>
        <end position="930"/>
    </location>
</feature>
<feature type="compositionally biased region" description="Basic and acidic residues" evidence="1">
    <location>
        <begin position="331"/>
        <end position="345"/>
    </location>
</feature>
<feature type="region of interest" description="Disordered" evidence="1">
    <location>
        <begin position="879"/>
        <end position="930"/>
    </location>
</feature>
<feature type="compositionally biased region" description="Basic and acidic residues" evidence="1">
    <location>
        <begin position="460"/>
        <end position="478"/>
    </location>
</feature>
<evidence type="ECO:0000256" key="1">
    <source>
        <dbReference type="SAM" id="MobiDB-lite"/>
    </source>
</evidence>
<feature type="region of interest" description="Disordered" evidence="1">
    <location>
        <begin position="367"/>
        <end position="388"/>
    </location>
</feature>
<feature type="compositionally biased region" description="Basic and acidic residues" evidence="1">
    <location>
        <begin position="167"/>
        <end position="206"/>
    </location>
</feature>
<comment type="caution">
    <text evidence="2">The sequence shown here is derived from an EMBL/GenBank/DDBJ whole genome shotgun (WGS) entry which is preliminary data.</text>
</comment>
<dbReference type="EMBL" id="SEYY01000420">
    <property type="protein sequence ID" value="KAB7507314.1"/>
    <property type="molecule type" value="Genomic_DNA"/>
</dbReference>
<feature type="compositionally biased region" description="Basic and acidic residues" evidence="1">
    <location>
        <begin position="93"/>
        <end position="109"/>
    </location>
</feature>
<accession>A0A5N5TMA8</accession>
<gene>
    <name evidence="2" type="ORF">Anas_07674</name>
</gene>
<feature type="region of interest" description="Disordered" evidence="1">
    <location>
        <begin position="25"/>
        <end position="109"/>
    </location>
</feature>
<feature type="compositionally biased region" description="Polar residues" evidence="1">
    <location>
        <begin position="879"/>
        <end position="893"/>
    </location>
</feature>
<protein>
    <submittedName>
        <fullName evidence="2">Uncharacterized protein</fullName>
    </submittedName>
</protein>
<feature type="compositionally biased region" description="Basic and acidic residues" evidence="1">
    <location>
        <begin position="37"/>
        <end position="79"/>
    </location>
</feature>
<evidence type="ECO:0000313" key="2">
    <source>
        <dbReference type="EMBL" id="KAB7507314.1"/>
    </source>
</evidence>
<proteinExistence type="predicted"/>
<dbReference type="Proteomes" id="UP000326759">
    <property type="component" value="Unassembled WGS sequence"/>
</dbReference>
<feature type="region of interest" description="Disordered" evidence="1">
    <location>
        <begin position="417"/>
        <end position="546"/>
    </location>
</feature>
<feature type="compositionally biased region" description="Low complexity" evidence="1">
    <location>
        <begin position="901"/>
        <end position="911"/>
    </location>
</feature>
<feature type="compositionally biased region" description="Polar residues" evidence="1">
    <location>
        <begin position="215"/>
        <end position="228"/>
    </location>
</feature>
<evidence type="ECO:0000313" key="3">
    <source>
        <dbReference type="Proteomes" id="UP000326759"/>
    </source>
</evidence>
<dbReference type="OrthoDB" id="6605262at2759"/>
<dbReference type="AlphaFoldDB" id="A0A5N5TMA8"/>
<feature type="region of interest" description="Disordered" evidence="1">
    <location>
        <begin position="140"/>
        <end position="354"/>
    </location>
</feature>
<reference evidence="2 3" key="1">
    <citation type="journal article" date="2019" name="PLoS Biol.">
        <title>Sex chromosomes control vertical transmission of feminizing Wolbachia symbionts in an isopod.</title>
        <authorList>
            <person name="Becking T."/>
            <person name="Chebbi M.A."/>
            <person name="Giraud I."/>
            <person name="Moumen B."/>
            <person name="Laverre T."/>
            <person name="Caubet Y."/>
            <person name="Peccoud J."/>
            <person name="Gilbert C."/>
            <person name="Cordaux R."/>
        </authorList>
    </citation>
    <scope>NUCLEOTIDE SEQUENCE [LARGE SCALE GENOMIC DNA]</scope>
    <source>
        <strain evidence="2">ANa2</strain>
        <tissue evidence="2">Whole body excluding digestive tract and cuticle</tissue>
    </source>
</reference>
<feature type="compositionally biased region" description="Pro residues" evidence="1">
    <location>
        <begin position="487"/>
        <end position="497"/>
    </location>
</feature>
<feature type="region of interest" description="Disordered" evidence="1">
    <location>
        <begin position="639"/>
        <end position="674"/>
    </location>
</feature>
<organism evidence="2 3">
    <name type="scientific">Armadillidium nasatum</name>
    <dbReference type="NCBI Taxonomy" id="96803"/>
    <lineage>
        <taxon>Eukaryota</taxon>
        <taxon>Metazoa</taxon>
        <taxon>Ecdysozoa</taxon>
        <taxon>Arthropoda</taxon>
        <taxon>Crustacea</taxon>
        <taxon>Multicrustacea</taxon>
        <taxon>Malacostraca</taxon>
        <taxon>Eumalacostraca</taxon>
        <taxon>Peracarida</taxon>
        <taxon>Isopoda</taxon>
        <taxon>Oniscidea</taxon>
        <taxon>Crinocheta</taxon>
        <taxon>Armadillidiidae</taxon>
        <taxon>Armadillidium</taxon>
    </lineage>
</organism>
<feature type="region of interest" description="Disordered" evidence="1">
    <location>
        <begin position="726"/>
        <end position="753"/>
    </location>
</feature>
<feature type="compositionally biased region" description="Basic and acidic residues" evidence="1">
    <location>
        <begin position="417"/>
        <end position="447"/>
    </location>
</feature>
<feature type="compositionally biased region" description="Basic and acidic residues" evidence="1">
    <location>
        <begin position="140"/>
        <end position="159"/>
    </location>
</feature>
<name>A0A5N5TMA8_9CRUS</name>
<keyword evidence="3" id="KW-1185">Reference proteome</keyword>
<feature type="region of interest" description="Disordered" evidence="1">
    <location>
        <begin position="945"/>
        <end position="976"/>
    </location>
</feature>